<dbReference type="Gene3D" id="2.50.20.10">
    <property type="entry name" value="Lipoprotein localisation LolA/LolB/LppX"/>
    <property type="match status" value="1"/>
</dbReference>
<dbReference type="InterPro" id="IPR029046">
    <property type="entry name" value="LolA/LolB/LppX"/>
</dbReference>
<keyword evidence="3" id="KW-1185">Reference proteome</keyword>
<name>A0A7H1NQH4_9PROT</name>
<dbReference type="Pfam" id="PF03548">
    <property type="entry name" value="LolA"/>
    <property type="match status" value="1"/>
</dbReference>
<proteinExistence type="predicted"/>
<dbReference type="PANTHER" id="PTHR35869:SF1">
    <property type="entry name" value="OUTER-MEMBRANE LIPOPROTEIN CARRIER PROTEIN"/>
    <property type="match status" value="1"/>
</dbReference>
<dbReference type="AlphaFoldDB" id="A0A7H1NQH4"/>
<dbReference type="RefSeq" id="WP_203414417.1">
    <property type="nucleotide sequence ID" value="NZ_CP060244.1"/>
</dbReference>
<organism evidence="2 3">
    <name type="scientific">Entomobacter blattae</name>
    <dbReference type="NCBI Taxonomy" id="2762277"/>
    <lineage>
        <taxon>Bacteria</taxon>
        <taxon>Pseudomonadati</taxon>
        <taxon>Pseudomonadota</taxon>
        <taxon>Alphaproteobacteria</taxon>
        <taxon>Acetobacterales</taxon>
        <taxon>Acetobacteraceae</taxon>
        <taxon>Entomobacter</taxon>
    </lineage>
</organism>
<dbReference type="KEGG" id="ebla:JGUZn3_08010"/>
<evidence type="ECO:0000256" key="1">
    <source>
        <dbReference type="ARBA" id="ARBA00022729"/>
    </source>
</evidence>
<dbReference type="Proteomes" id="UP000516349">
    <property type="component" value="Chromosome"/>
</dbReference>
<accession>A0A7H1NQH4</accession>
<reference evidence="2 3" key="1">
    <citation type="submission" date="2020-08" db="EMBL/GenBank/DDBJ databases">
        <title>Complete genome sequence of Entomobacter blattae G55GP.</title>
        <authorList>
            <person name="Poehlein A."/>
            <person name="Guzman J."/>
            <person name="Daniel R."/>
            <person name="Vilcinskas A."/>
        </authorList>
    </citation>
    <scope>NUCLEOTIDE SEQUENCE [LARGE SCALE GENOMIC DNA]</scope>
    <source>
        <strain evidence="2 3">G55GP</strain>
    </source>
</reference>
<protein>
    <submittedName>
        <fullName evidence="2">Outer-membrane lipoprotein carrier protein</fullName>
    </submittedName>
</protein>
<dbReference type="InterPro" id="IPR004564">
    <property type="entry name" value="OM_lipoprot_carrier_LolA-like"/>
</dbReference>
<dbReference type="PANTHER" id="PTHR35869">
    <property type="entry name" value="OUTER-MEMBRANE LIPOPROTEIN CARRIER PROTEIN"/>
    <property type="match status" value="1"/>
</dbReference>
<evidence type="ECO:0000313" key="2">
    <source>
        <dbReference type="EMBL" id="QNT78034.1"/>
    </source>
</evidence>
<gene>
    <name evidence="2" type="primary">lolA</name>
    <name evidence="2" type="ORF">JGUZn3_08010</name>
</gene>
<dbReference type="SUPFAM" id="SSF89392">
    <property type="entry name" value="Prokaryotic lipoproteins and lipoprotein localization factors"/>
    <property type="match status" value="1"/>
</dbReference>
<sequence length="224" mass="24725">MKIIPVALAAGVYGLVGGVSTQAIAKSPTTITIQTGERVAPLSLTAAQQAWVKKVEDWMNSVSTLKARFQQIAQNGSRTTGDAWIERPGKMRFQYDKPSPLLLVANEGKLIFNDSQLDQTTTIPLNKTPLGLLLRENLRLSGDVTITGFQQTNGFVMVRVIRSNAPGEGNLTLVFWQNPFALRGWRVVDAQGRQTQVDLFELQKGEEFPSSLFSLDIGRNKHDE</sequence>
<dbReference type="CDD" id="cd16325">
    <property type="entry name" value="LolA"/>
    <property type="match status" value="1"/>
</dbReference>
<keyword evidence="2" id="KW-0449">Lipoprotein</keyword>
<keyword evidence="1" id="KW-0732">Signal</keyword>
<evidence type="ECO:0000313" key="3">
    <source>
        <dbReference type="Proteomes" id="UP000516349"/>
    </source>
</evidence>
<dbReference type="EMBL" id="CP060244">
    <property type="protein sequence ID" value="QNT78034.1"/>
    <property type="molecule type" value="Genomic_DNA"/>
</dbReference>